<name>A0A8S5UHQ7_9CAUD</name>
<evidence type="ECO:0000313" key="1">
    <source>
        <dbReference type="EMBL" id="DAF94033.1"/>
    </source>
</evidence>
<dbReference type="EMBL" id="BK016090">
    <property type="protein sequence ID" value="DAF94033.1"/>
    <property type="molecule type" value="Genomic_DNA"/>
</dbReference>
<protein>
    <submittedName>
        <fullName evidence="1">Uncharacterized protein</fullName>
    </submittedName>
</protein>
<sequence>MKVIYAANDGTQFDDQQTCLDYENAVDSCSIELGHIDEKRSAFASDVFDAGATVDWLDGRDDEQYAELTEPFFITLLLHRNYLRDLFDRYDAHVAENQ</sequence>
<dbReference type="EMBL" id="BK016090">
    <property type="protein sequence ID" value="DAF94336.1"/>
    <property type="molecule type" value="Genomic_DNA"/>
</dbReference>
<proteinExistence type="predicted"/>
<accession>A0A8S5UHQ7</accession>
<organism evidence="1">
    <name type="scientific">Myoviridae sp. ctu2j3</name>
    <dbReference type="NCBI Taxonomy" id="2825197"/>
    <lineage>
        <taxon>Viruses</taxon>
        <taxon>Duplodnaviria</taxon>
        <taxon>Heunggongvirae</taxon>
        <taxon>Uroviricota</taxon>
        <taxon>Caudoviricetes</taxon>
    </lineage>
</organism>
<reference evidence="1" key="1">
    <citation type="journal article" date="2021" name="Proc. Natl. Acad. Sci. U.S.A.">
        <title>A Catalog of Tens of Thousands of Viruses from Human Metagenomes Reveals Hidden Associations with Chronic Diseases.</title>
        <authorList>
            <person name="Tisza M.J."/>
            <person name="Buck C.B."/>
        </authorList>
    </citation>
    <scope>NUCLEOTIDE SEQUENCE</scope>
    <source>
        <strain evidence="1">Ctu2j3</strain>
    </source>
</reference>